<protein>
    <submittedName>
        <fullName evidence="2">Uncharacterized protein</fullName>
    </submittedName>
</protein>
<dbReference type="RefSeq" id="WP_157442291.1">
    <property type="nucleotide sequence ID" value="NZ_CP016076.1"/>
</dbReference>
<feature type="region of interest" description="Disordered" evidence="1">
    <location>
        <begin position="208"/>
        <end position="232"/>
    </location>
</feature>
<gene>
    <name evidence="2" type="ORF">UA74_20065</name>
</gene>
<name>A0AAC9LDM3_9PSEU</name>
<evidence type="ECO:0000313" key="2">
    <source>
        <dbReference type="EMBL" id="APU16038.1"/>
    </source>
</evidence>
<organism evidence="2 3">
    <name type="scientific">Actinoalloteichus fjordicus</name>
    <dbReference type="NCBI Taxonomy" id="1612552"/>
    <lineage>
        <taxon>Bacteria</taxon>
        <taxon>Bacillati</taxon>
        <taxon>Actinomycetota</taxon>
        <taxon>Actinomycetes</taxon>
        <taxon>Pseudonocardiales</taxon>
        <taxon>Pseudonocardiaceae</taxon>
        <taxon>Actinoalloteichus</taxon>
    </lineage>
</organism>
<reference evidence="3" key="1">
    <citation type="submission" date="2016-06" db="EMBL/GenBank/DDBJ databases">
        <title>Complete genome sequence of Actinoalloteichus fjordicus DSM 46855 (=ADI127-17), type strain of the new species Actinoalloteichus fjordicus.</title>
        <authorList>
            <person name="Ruckert C."/>
            <person name="Nouioui I."/>
            <person name="Willmese J."/>
            <person name="van Wezel G."/>
            <person name="Klenk H.-P."/>
            <person name="Kalinowski J."/>
            <person name="Zotchev S.B."/>
        </authorList>
    </citation>
    <scope>NUCLEOTIDE SEQUENCE [LARGE SCALE GENOMIC DNA]</scope>
    <source>
        <strain evidence="3">ADI127-7</strain>
    </source>
</reference>
<evidence type="ECO:0000313" key="3">
    <source>
        <dbReference type="Proteomes" id="UP000185511"/>
    </source>
</evidence>
<keyword evidence="3" id="KW-1185">Reference proteome</keyword>
<dbReference type="KEGG" id="acad:UA74_20065"/>
<sequence length="232" mass="24906">MSLIETKLPGYGSAAGADTGDFPYESAAVVNNWAHLAGNLAVSLALDQVRRCLGDSAKISESSHQWSPEAAKLIIDAKEGLFSARLDLNAYWGGRAAESFSSYVDHLIDTINNTHSIMQDMATLTDELRGTVDETYSRGLDFIKECATGILDAAGSAAQSWYTLWGAVCGAILEILSTFAESVITLLQDAIDVMRRYATTGRQIGEKATDLHVPDPLPSNASEPGNWHVNPA</sequence>
<dbReference type="Proteomes" id="UP000185511">
    <property type="component" value="Chromosome"/>
</dbReference>
<accession>A0AAC9LDM3</accession>
<dbReference type="AlphaFoldDB" id="A0AAC9LDM3"/>
<dbReference type="EMBL" id="CP016076">
    <property type="protein sequence ID" value="APU16038.1"/>
    <property type="molecule type" value="Genomic_DNA"/>
</dbReference>
<evidence type="ECO:0000256" key="1">
    <source>
        <dbReference type="SAM" id="MobiDB-lite"/>
    </source>
</evidence>
<proteinExistence type="predicted"/>